<dbReference type="CDD" id="cd02027">
    <property type="entry name" value="APSK"/>
    <property type="match status" value="1"/>
</dbReference>
<evidence type="ECO:0000313" key="15">
    <source>
        <dbReference type="Proteomes" id="UP000339249"/>
    </source>
</evidence>
<dbReference type="Gene3D" id="2.40.30.10">
    <property type="entry name" value="Translation factors"/>
    <property type="match status" value="1"/>
</dbReference>
<keyword evidence="8 12" id="KW-0547">Nucleotide-binding</keyword>
<dbReference type="GO" id="GO:0005525">
    <property type="term" value="F:GTP binding"/>
    <property type="evidence" value="ECO:0007669"/>
    <property type="project" value="UniProtKB-KW"/>
</dbReference>
<keyword evidence="9 12" id="KW-0418">Kinase</keyword>
<evidence type="ECO:0000256" key="4">
    <source>
        <dbReference type="ARBA" id="ARBA00007008"/>
    </source>
</evidence>
<organism evidence="14 15">
    <name type="scientific">Raoultella terrigena</name>
    <name type="common">Klebsiella terrigena</name>
    <dbReference type="NCBI Taxonomy" id="577"/>
    <lineage>
        <taxon>Bacteria</taxon>
        <taxon>Pseudomonadati</taxon>
        <taxon>Pseudomonadota</taxon>
        <taxon>Gammaproteobacteria</taxon>
        <taxon>Enterobacterales</taxon>
        <taxon>Enterobacteriaceae</taxon>
        <taxon>Klebsiella/Raoultella group</taxon>
        <taxon>Raoultella</taxon>
    </lineage>
</organism>
<dbReference type="InterPro" id="IPR002891">
    <property type="entry name" value="APS"/>
</dbReference>
<dbReference type="NCBIfam" id="NF003013">
    <property type="entry name" value="PRK03846.1"/>
    <property type="match status" value="1"/>
</dbReference>
<reference evidence="14 15" key="1">
    <citation type="submission" date="2019-04" db="EMBL/GenBank/DDBJ databases">
        <authorList>
            <consortium name="Pathogen Informatics"/>
        </authorList>
    </citation>
    <scope>NUCLEOTIDE SEQUENCE [LARGE SCALE GENOMIC DNA]</scope>
    <source>
        <strain evidence="14 15">NCTC9185</strain>
    </source>
</reference>
<dbReference type="Pfam" id="PF01583">
    <property type="entry name" value="APS_kinase"/>
    <property type="match status" value="1"/>
</dbReference>
<dbReference type="EC" id="2.7.1.25" evidence="5 12"/>
<keyword evidence="11" id="KW-0342">GTP-binding</keyword>
<evidence type="ECO:0000256" key="3">
    <source>
        <dbReference type="ARBA" id="ARBA00004806"/>
    </source>
</evidence>
<evidence type="ECO:0000256" key="2">
    <source>
        <dbReference type="ARBA" id="ARBA00002632"/>
    </source>
</evidence>
<feature type="domain" description="APS kinase" evidence="13">
    <location>
        <begin position="99"/>
        <end position="195"/>
    </location>
</feature>
<name>A0A4U9D683_RAOTE</name>
<dbReference type="GO" id="GO:0000103">
    <property type="term" value="P:sulfate assimilation"/>
    <property type="evidence" value="ECO:0007669"/>
    <property type="project" value="InterPro"/>
</dbReference>
<evidence type="ECO:0000256" key="5">
    <source>
        <dbReference type="ARBA" id="ARBA00012121"/>
    </source>
</evidence>
<dbReference type="Gene3D" id="3.40.50.300">
    <property type="entry name" value="P-loop containing nucleotide triphosphate hydrolases"/>
    <property type="match status" value="1"/>
</dbReference>
<protein>
    <recommendedName>
        <fullName evidence="6 12">Adenylyl-sulfate kinase</fullName>
        <ecNumber evidence="5 12">2.7.1.25</ecNumber>
    </recommendedName>
</protein>
<evidence type="ECO:0000256" key="7">
    <source>
        <dbReference type="ARBA" id="ARBA00022679"/>
    </source>
</evidence>
<evidence type="ECO:0000259" key="13">
    <source>
        <dbReference type="Pfam" id="PF01583"/>
    </source>
</evidence>
<proteinExistence type="inferred from homology"/>
<comment type="similarity">
    <text evidence="4 12">Belongs to the APS kinase family.</text>
</comment>
<gene>
    <name evidence="14" type="primary">cysC</name>
    <name evidence="14" type="ORF">NCTC9185_03224</name>
</gene>
<dbReference type="NCBIfam" id="TIGR00455">
    <property type="entry name" value="apsK"/>
    <property type="match status" value="1"/>
</dbReference>
<dbReference type="UniPathway" id="UPA00140">
    <property type="reaction ID" value="UER00205"/>
</dbReference>
<dbReference type="SUPFAM" id="SSF50465">
    <property type="entry name" value="EF-Tu/eEF-1alpha/eIF2-gamma C-terminal domain"/>
    <property type="match status" value="1"/>
</dbReference>
<dbReference type="GO" id="GO:0070814">
    <property type="term" value="P:hydrogen sulfide biosynthetic process"/>
    <property type="evidence" value="ECO:0007669"/>
    <property type="project" value="UniProtKB-UniPathway"/>
</dbReference>
<evidence type="ECO:0000256" key="11">
    <source>
        <dbReference type="ARBA" id="ARBA00023134"/>
    </source>
</evidence>
<evidence type="ECO:0000256" key="6">
    <source>
        <dbReference type="ARBA" id="ARBA00018163"/>
    </source>
</evidence>
<dbReference type="GO" id="GO:0005524">
    <property type="term" value="F:ATP binding"/>
    <property type="evidence" value="ECO:0007669"/>
    <property type="project" value="UniProtKB-KW"/>
</dbReference>
<evidence type="ECO:0000313" key="14">
    <source>
        <dbReference type="EMBL" id="VTN11275.1"/>
    </source>
</evidence>
<dbReference type="InterPro" id="IPR027417">
    <property type="entry name" value="P-loop_NTPase"/>
</dbReference>
<dbReference type="AlphaFoldDB" id="A0A4U9D683"/>
<dbReference type="InterPro" id="IPR059117">
    <property type="entry name" value="APS_kinase_dom"/>
</dbReference>
<dbReference type="GO" id="GO:0004020">
    <property type="term" value="F:adenylylsulfate kinase activity"/>
    <property type="evidence" value="ECO:0007669"/>
    <property type="project" value="UniProtKB-EC"/>
</dbReference>
<accession>A0A4U9D683</accession>
<dbReference type="SUPFAM" id="SSF52540">
    <property type="entry name" value="P-loop containing nucleoside triphosphate hydrolases"/>
    <property type="match status" value="1"/>
</dbReference>
<dbReference type="InterPro" id="IPR009001">
    <property type="entry name" value="Transl_elong_EF1A/Init_IF2_C"/>
</dbReference>
<dbReference type="Proteomes" id="UP000339249">
    <property type="component" value="Unassembled WGS sequence"/>
</dbReference>
<evidence type="ECO:0000256" key="8">
    <source>
        <dbReference type="ARBA" id="ARBA00022741"/>
    </source>
</evidence>
<evidence type="ECO:0000256" key="12">
    <source>
        <dbReference type="RuleBase" id="RU004347"/>
    </source>
</evidence>
<dbReference type="PANTHER" id="PTHR11055">
    <property type="entry name" value="BIFUNCTIONAL 3'-PHOSPHOADENOSINE 5'-PHOSPHOSULFATE SYNTHASE"/>
    <property type="match status" value="1"/>
</dbReference>
<evidence type="ECO:0000256" key="9">
    <source>
        <dbReference type="ARBA" id="ARBA00022777"/>
    </source>
</evidence>
<comment type="function">
    <text evidence="2 12">Catalyzes the synthesis of activated sulfate.</text>
</comment>
<evidence type="ECO:0000256" key="10">
    <source>
        <dbReference type="ARBA" id="ARBA00022840"/>
    </source>
</evidence>
<keyword evidence="10 12" id="KW-0067">ATP-binding</keyword>
<dbReference type="PANTHER" id="PTHR11055:SF63">
    <property type="entry name" value="ADENYLYL-SULFATE KINASE 1, CHLOROPLASTIC"/>
    <property type="match status" value="1"/>
</dbReference>
<evidence type="ECO:0000256" key="1">
    <source>
        <dbReference type="ARBA" id="ARBA00001823"/>
    </source>
</evidence>
<comment type="catalytic activity">
    <reaction evidence="1 12">
        <text>adenosine 5'-phosphosulfate + ATP = 3'-phosphoadenylyl sulfate + ADP + H(+)</text>
        <dbReference type="Rhea" id="RHEA:24152"/>
        <dbReference type="ChEBI" id="CHEBI:15378"/>
        <dbReference type="ChEBI" id="CHEBI:30616"/>
        <dbReference type="ChEBI" id="CHEBI:58243"/>
        <dbReference type="ChEBI" id="CHEBI:58339"/>
        <dbReference type="ChEBI" id="CHEBI:456216"/>
        <dbReference type="EC" id="2.7.1.25"/>
    </reaction>
</comment>
<dbReference type="EMBL" id="CABDVU010000001">
    <property type="protein sequence ID" value="VTN11275.1"/>
    <property type="molecule type" value="Genomic_DNA"/>
</dbReference>
<comment type="pathway">
    <text evidence="3 12">Sulfur metabolism; hydrogen sulfide biosynthesis; sulfite from sulfate: step 2/3.</text>
</comment>
<sequence>MLDKYQNNPVTGGLIFIDRLSNVTVGAGMVREPQEHAQASASSFSAFELELNQLIRKHFPHWGRSRSAGRQVMAQHDENVVWHAHPVTQQQREQRHGHRGVVLWFTGLSGSGKSTVAGALEEALQQAGVSTYLLDGDNVRHGLCSDLGFSDDDRKENIRRVGEVAKLMVEAGLVVLTAFISPAPRRAADGARAAGGRALYRSVRRYAAGHLRGARSERAVQEGARGRITQFHRD</sequence>
<keyword evidence="7 12" id="KW-0808">Transferase</keyword>